<sequence length="123" mass="12812">MELCRTGQARLAGDGIGVLCANIAAGVTTLGALDAATVALLEALDQLDAATAMRHFRFLERLGADGVVVLRGGDVADSRSCGFVDGVEGTRRQGRKECVLGNFGSEMGRILDLRGEGKNEVSC</sequence>
<dbReference type="Gramene" id="OMERI09G09910.1">
    <property type="protein sequence ID" value="OMERI09G09910.1"/>
    <property type="gene ID" value="OMERI09G09910"/>
</dbReference>
<reference evidence="1" key="2">
    <citation type="submission" date="2018-05" db="EMBL/GenBank/DDBJ databases">
        <title>OmerRS3 (Oryza meridionalis Reference Sequence Version 3).</title>
        <authorList>
            <person name="Zhang J."/>
            <person name="Kudrna D."/>
            <person name="Lee S."/>
            <person name="Talag J."/>
            <person name="Welchert J."/>
            <person name="Wing R.A."/>
        </authorList>
    </citation>
    <scope>NUCLEOTIDE SEQUENCE [LARGE SCALE GENOMIC DNA]</scope>
    <source>
        <strain evidence="1">cv. OR44</strain>
    </source>
</reference>
<dbReference type="EnsemblPlants" id="OMERI09G09910.1">
    <property type="protein sequence ID" value="OMERI09G09910.1"/>
    <property type="gene ID" value="OMERI09G09910"/>
</dbReference>
<protein>
    <submittedName>
        <fullName evidence="1">Uncharacterized protein</fullName>
    </submittedName>
</protein>
<accession>A0A0E0ESW0</accession>
<dbReference type="AlphaFoldDB" id="A0A0E0ESW0"/>
<reference evidence="1" key="1">
    <citation type="submission" date="2015-04" db="UniProtKB">
        <authorList>
            <consortium name="EnsemblPlants"/>
        </authorList>
    </citation>
    <scope>IDENTIFICATION</scope>
</reference>
<proteinExistence type="predicted"/>
<dbReference type="HOGENOM" id="CLU_2018910_0_0_1"/>
<keyword evidence="2" id="KW-1185">Reference proteome</keyword>
<evidence type="ECO:0000313" key="1">
    <source>
        <dbReference type="EnsemblPlants" id="OMERI09G09910.1"/>
    </source>
</evidence>
<name>A0A0E0ESW0_9ORYZ</name>
<dbReference type="Proteomes" id="UP000008021">
    <property type="component" value="Chromosome 9"/>
</dbReference>
<organism evidence="1">
    <name type="scientific">Oryza meridionalis</name>
    <dbReference type="NCBI Taxonomy" id="40149"/>
    <lineage>
        <taxon>Eukaryota</taxon>
        <taxon>Viridiplantae</taxon>
        <taxon>Streptophyta</taxon>
        <taxon>Embryophyta</taxon>
        <taxon>Tracheophyta</taxon>
        <taxon>Spermatophyta</taxon>
        <taxon>Magnoliopsida</taxon>
        <taxon>Liliopsida</taxon>
        <taxon>Poales</taxon>
        <taxon>Poaceae</taxon>
        <taxon>BOP clade</taxon>
        <taxon>Oryzoideae</taxon>
        <taxon>Oryzeae</taxon>
        <taxon>Oryzinae</taxon>
        <taxon>Oryza</taxon>
    </lineage>
</organism>
<evidence type="ECO:0000313" key="2">
    <source>
        <dbReference type="Proteomes" id="UP000008021"/>
    </source>
</evidence>